<organism evidence="2 3">
    <name type="scientific">Novosphingobium kalidii</name>
    <dbReference type="NCBI Taxonomy" id="3230299"/>
    <lineage>
        <taxon>Bacteria</taxon>
        <taxon>Pseudomonadati</taxon>
        <taxon>Pseudomonadota</taxon>
        <taxon>Alphaproteobacteria</taxon>
        <taxon>Sphingomonadales</taxon>
        <taxon>Sphingomonadaceae</taxon>
        <taxon>Novosphingobium</taxon>
    </lineage>
</organism>
<proteinExistence type="predicted"/>
<dbReference type="InterPro" id="IPR007235">
    <property type="entry name" value="Glyco_trans_28_C"/>
</dbReference>
<accession>A0ABV2D031</accession>
<evidence type="ECO:0000259" key="1">
    <source>
        <dbReference type="Pfam" id="PF04101"/>
    </source>
</evidence>
<dbReference type="SUPFAM" id="SSF53756">
    <property type="entry name" value="UDP-Glycosyltransferase/glycogen phosphorylase"/>
    <property type="match status" value="1"/>
</dbReference>
<name>A0ABV2D031_9SPHN</name>
<dbReference type="Gene3D" id="3.40.50.2000">
    <property type="entry name" value="Glycogen Phosphorylase B"/>
    <property type="match status" value="1"/>
</dbReference>
<evidence type="ECO:0000313" key="2">
    <source>
        <dbReference type="EMBL" id="MET1755188.1"/>
    </source>
</evidence>
<keyword evidence="3" id="KW-1185">Reference proteome</keyword>
<dbReference type="Proteomes" id="UP001548713">
    <property type="component" value="Unassembled WGS sequence"/>
</dbReference>
<dbReference type="RefSeq" id="WP_353983665.1">
    <property type="nucleotide sequence ID" value="NZ_JBEWLY010000013.1"/>
</dbReference>
<gene>
    <name evidence="2" type="ORF">ABVV53_06935</name>
</gene>
<dbReference type="Pfam" id="PF04101">
    <property type="entry name" value="Glyco_tran_28_C"/>
    <property type="match status" value="1"/>
</dbReference>
<feature type="domain" description="Glycosyl transferase family 28 C-terminal" evidence="1">
    <location>
        <begin position="1"/>
        <end position="110"/>
    </location>
</feature>
<reference evidence="2 3" key="1">
    <citation type="submission" date="2024-07" db="EMBL/GenBank/DDBJ databases">
        <title>Novosphingobium kalidii RD2P27.</title>
        <authorList>
            <person name="Sun J.-Q."/>
        </authorList>
    </citation>
    <scope>NUCLEOTIDE SEQUENCE [LARGE SCALE GENOMIC DNA]</scope>
    <source>
        <strain evidence="2 3">RD2P27</strain>
    </source>
</reference>
<comment type="caution">
    <text evidence="2">The sequence shown here is derived from an EMBL/GenBank/DDBJ whole genome shotgun (WGS) entry which is preliminary data.</text>
</comment>
<protein>
    <submittedName>
        <fullName evidence="2">Glycosyltransferase</fullName>
    </submittedName>
</protein>
<evidence type="ECO:0000313" key="3">
    <source>
        <dbReference type="Proteomes" id="UP001548713"/>
    </source>
</evidence>
<dbReference type="EMBL" id="JBEWLY010000013">
    <property type="protein sequence ID" value="MET1755188.1"/>
    <property type="molecule type" value="Genomic_DNA"/>
</dbReference>
<sequence length="158" mass="17249">MIFLTVGTQLPFDRLIKAVDSLAPSLDQPVFAQTGSGAYEPQNMEWRARLEPARFSQLVRDAAVLVSHAGIGTILMARKHGKPVILYPRRAALNEHRSDHQLATTAALGQHPGIYVANTDEELAELLHARLQPPPPIVASPQLIRLRDHLAQFIGGAG</sequence>